<accession>A0A858U7V1</accession>
<gene>
    <name evidence="6" type="primary">adk</name>
    <name evidence="10" type="ORF">HGG69_02290</name>
</gene>
<comment type="subcellular location">
    <subcellularLocation>
        <location evidence="6 8">Cytoplasm</location>
    </subcellularLocation>
</comment>
<dbReference type="GO" id="GO:0044209">
    <property type="term" value="P:AMP salvage"/>
    <property type="evidence" value="ECO:0007669"/>
    <property type="project" value="UniProtKB-UniRule"/>
</dbReference>
<feature type="region of interest" description="LID" evidence="6">
    <location>
        <begin position="132"/>
        <end position="169"/>
    </location>
</feature>
<dbReference type="HAMAP" id="MF_00235">
    <property type="entry name" value="Adenylate_kinase_Adk"/>
    <property type="match status" value="1"/>
</dbReference>
<feature type="binding site" evidence="6">
    <location>
        <position position="136"/>
    </location>
    <ligand>
        <name>Zn(2+)</name>
        <dbReference type="ChEBI" id="CHEBI:29105"/>
        <note>structural</note>
    </ligand>
</feature>
<feature type="domain" description="Adenylate kinase active site lid" evidence="9">
    <location>
        <begin position="133"/>
        <end position="168"/>
    </location>
</feature>
<dbReference type="InterPro" id="IPR006259">
    <property type="entry name" value="Adenyl_kin_sub"/>
</dbReference>
<feature type="binding site" evidence="6">
    <location>
        <position position="39"/>
    </location>
    <ligand>
        <name>AMP</name>
        <dbReference type="ChEBI" id="CHEBI:456215"/>
    </ligand>
</feature>
<dbReference type="CDD" id="cd01428">
    <property type="entry name" value="ADK"/>
    <property type="match status" value="1"/>
</dbReference>
<dbReference type="GO" id="GO:0005737">
    <property type="term" value="C:cytoplasm"/>
    <property type="evidence" value="ECO:0007669"/>
    <property type="project" value="UniProtKB-SubCell"/>
</dbReference>
<feature type="binding site" evidence="6">
    <location>
        <position position="133"/>
    </location>
    <ligand>
        <name>ATP</name>
        <dbReference type="ChEBI" id="CHEBI:30616"/>
    </ligand>
</feature>
<dbReference type="GO" id="GO:0008270">
    <property type="term" value="F:zinc ion binding"/>
    <property type="evidence" value="ECO:0007669"/>
    <property type="project" value="UniProtKB-UniRule"/>
</dbReference>
<sequence length="223" mass="25588">MVIKNNQQLNLIFLGAPGAGKGTIAKELVKNNQYFQLSTGDMFREQIKAKTPLGLKVIDITSRGQYVSDDITNELVQNKLQTLTKDNQKYILDGYPRTIAQVEFLETLEFTKIDYVVLLEIEDQVIIDRISKRRVCPNCSATYHLESKPSKDGIHCDFDQTELIQRKDDQSDVVLDRLKVYNEQTKPLIDFYEQKGNLLRVNANQNINKVYNDVINALECVKN</sequence>
<comment type="domain">
    <text evidence="6">Consists of three domains, a large central CORE domain and two small peripheral domains, NMPbind and LID, which undergo movements during catalysis. The LID domain closes over the site of phosphoryl transfer upon ATP binding. Assembling and dissambling the active center during each catalytic cycle provides an effective means to prevent ATP hydrolysis. Some bacteria have evolved a zinc-coordinating structure that stabilizes the LID domain.</text>
</comment>
<dbReference type="InterPro" id="IPR007862">
    <property type="entry name" value="Adenylate_kinase_lid-dom"/>
</dbReference>
<dbReference type="SUPFAM" id="SSF52540">
    <property type="entry name" value="P-loop containing nucleoside triphosphate hydrolases"/>
    <property type="match status" value="1"/>
</dbReference>
<reference evidence="10 11" key="1">
    <citation type="submission" date="2020-04" db="EMBL/GenBank/DDBJ databases">
        <title>Novel Mycoplasma species detected in Phocoena phocoena (harbor porpoise) from the USA.</title>
        <authorList>
            <person name="Volokhov D.V."/>
        </authorList>
    </citation>
    <scope>NUCLEOTIDE SEQUENCE [LARGE SCALE GENOMIC DNA]</scope>
    <source>
        <strain evidence="10 11">Phocoena C-264-GEN</strain>
    </source>
</reference>
<dbReference type="Pfam" id="PF00406">
    <property type="entry name" value="ADK"/>
    <property type="match status" value="1"/>
</dbReference>
<comment type="catalytic activity">
    <reaction evidence="6 8">
        <text>AMP + ATP = 2 ADP</text>
        <dbReference type="Rhea" id="RHEA:12973"/>
        <dbReference type="ChEBI" id="CHEBI:30616"/>
        <dbReference type="ChEBI" id="CHEBI:456215"/>
        <dbReference type="ChEBI" id="CHEBI:456216"/>
        <dbReference type="EC" id="2.7.4.3"/>
    </reaction>
</comment>
<comment type="similarity">
    <text evidence="6 7">Belongs to the adenylate kinase family.</text>
</comment>
<evidence type="ECO:0000313" key="10">
    <source>
        <dbReference type="EMBL" id="QJG67283.1"/>
    </source>
</evidence>
<evidence type="ECO:0000256" key="6">
    <source>
        <dbReference type="HAMAP-Rule" id="MF_00235"/>
    </source>
</evidence>
<evidence type="ECO:0000256" key="2">
    <source>
        <dbReference type="ARBA" id="ARBA00022727"/>
    </source>
</evidence>
<evidence type="ECO:0000256" key="8">
    <source>
        <dbReference type="RuleBase" id="RU003331"/>
    </source>
</evidence>
<dbReference type="KEGG" id="mphe:HGG69_02290"/>
<evidence type="ECO:0000256" key="4">
    <source>
        <dbReference type="ARBA" id="ARBA00022777"/>
    </source>
</evidence>
<dbReference type="Gene3D" id="3.40.50.300">
    <property type="entry name" value="P-loop containing nucleotide triphosphate hydrolases"/>
    <property type="match status" value="1"/>
</dbReference>
<keyword evidence="6" id="KW-0963">Cytoplasm</keyword>
<comment type="pathway">
    <text evidence="6">Purine metabolism; AMP biosynthesis via salvage pathway; AMP from ADP: step 1/1.</text>
</comment>
<dbReference type="UniPathway" id="UPA00588">
    <property type="reaction ID" value="UER00649"/>
</dbReference>
<dbReference type="Proteomes" id="UP000501060">
    <property type="component" value="Chromosome"/>
</dbReference>
<keyword evidence="5 6" id="KW-0067">ATP-binding</keyword>
<feature type="binding site" evidence="6">
    <location>
        <position position="166"/>
    </location>
    <ligand>
        <name>AMP</name>
        <dbReference type="ChEBI" id="CHEBI:456215"/>
    </ligand>
</feature>
<name>A0A858U7V1_9MOLU</name>
<keyword evidence="4 6" id="KW-0418">Kinase</keyword>
<dbReference type="GO" id="GO:0005524">
    <property type="term" value="F:ATP binding"/>
    <property type="evidence" value="ECO:0007669"/>
    <property type="project" value="UniProtKB-UniRule"/>
</dbReference>
<dbReference type="FunFam" id="3.40.50.300:FF:000106">
    <property type="entry name" value="Adenylate kinase mitochondrial"/>
    <property type="match status" value="1"/>
</dbReference>
<keyword evidence="6" id="KW-0479">Metal-binding</keyword>
<keyword evidence="1 6" id="KW-0808">Transferase</keyword>
<dbReference type="Pfam" id="PF05191">
    <property type="entry name" value="ADK_lid"/>
    <property type="match status" value="1"/>
</dbReference>
<feature type="binding site" evidence="6">
    <location>
        <position position="101"/>
    </location>
    <ligand>
        <name>AMP</name>
        <dbReference type="ChEBI" id="CHEBI:456215"/>
    </ligand>
</feature>
<evidence type="ECO:0000256" key="7">
    <source>
        <dbReference type="RuleBase" id="RU003330"/>
    </source>
</evidence>
<comment type="function">
    <text evidence="6">Catalyzes the reversible transfer of the terminal phosphate group between ATP and AMP. Plays an important role in cellular energy homeostasis and in adenine nucleotide metabolism.</text>
</comment>
<evidence type="ECO:0000256" key="1">
    <source>
        <dbReference type="ARBA" id="ARBA00022679"/>
    </source>
</evidence>
<dbReference type="PANTHER" id="PTHR23359">
    <property type="entry name" value="NUCLEOTIDE KINASE"/>
    <property type="match status" value="1"/>
</dbReference>
<dbReference type="NCBIfam" id="NF001381">
    <property type="entry name" value="PRK00279.1-3"/>
    <property type="match status" value="1"/>
</dbReference>
<dbReference type="InterPro" id="IPR033690">
    <property type="entry name" value="Adenylat_kinase_CS"/>
</dbReference>
<protein>
    <recommendedName>
        <fullName evidence="6 8">Adenylate kinase</fullName>
        <shortName evidence="6">AK</shortName>
        <ecNumber evidence="6 8">2.7.4.3</ecNumber>
    </recommendedName>
    <alternativeName>
        <fullName evidence="6">ATP-AMP transphosphorylase</fullName>
    </alternativeName>
    <alternativeName>
        <fullName evidence="6">ATP:AMP phosphotransferase</fullName>
    </alternativeName>
    <alternativeName>
        <fullName evidence="6">Adenylate monophosphate kinase</fullName>
    </alternativeName>
</protein>
<proteinExistence type="inferred from homology"/>
<feature type="binding site" evidence="6">
    <location>
        <begin position="142"/>
        <end position="143"/>
    </location>
    <ligand>
        <name>ATP</name>
        <dbReference type="ChEBI" id="CHEBI:30616"/>
    </ligand>
</feature>
<feature type="binding site" evidence="6">
    <location>
        <position position="156"/>
    </location>
    <ligand>
        <name>Zn(2+)</name>
        <dbReference type="ChEBI" id="CHEBI:29105"/>
        <note>structural</note>
    </ligand>
</feature>
<keyword evidence="3 6" id="KW-0547">Nucleotide-binding</keyword>
<evidence type="ECO:0000256" key="5">
    <source>
        <dbReference type="ARBA" id="ARBA00022840"/>
    </source>
</evidence>
<evidence type="ECO:0000259" key="9">
    <source>
        <dbReference type="Pfam" id="PF05191"/>
    </source>
</evidence>
<feature type="region of interest" description="NMP" evidence="6">
    <location>
        <begin position="38"/>
        <end position="67"/>
    </location>
</feature>
<feature type="binding site" evidence="6">
    <location>
        <position position="159"/>
    </location>
    <ligand>
        <name>Zn(2+)</name>
        <dbReference type="ChEBI" id="CHEBI:29105"/>
        <note>structural</note>
    </ligand>
</feature>
<feature type="binding site" evidence="6">
    <location>
        <position position="177"/>
    </location>
    <ligand>
        <name>AMP</name>
        <dbReference type="ChEBI" id="CHEBI:456215"/>
    </ligand>
</feature>
<feature type="binding site" evidence="6">
    <location>
        <begin position="18"/>
        <end position="23"/>
    </location>
    <ligand>
        <name>ATP</name>
        <dbReference type="ChEBI" id="CHEBI:30616"/>
    </ligand>
</feature>
<dbReference type="EMBL" id="CP051481">
    <property type="protein sequence ID" value="QJG67283.1"/>
    <property type="molecule type" value="Genomic_DNA"/>
</dbReference>
<dbReference type="PROSITE" id="PS00113">
    <property type="entry name" value="ADENYLATE_KINASE"/>
    <property type="match status" value="1"/>
</dbReference>
<comment type="subunit">
    <text evidence="6 8">Monomer.</text>
</comment>
<feature type="binding site" evidence="6">
    <location>
        <begin position="94"/>
        <end position="97"/>
    </location>
    <ligand>
        <name>AMP</name>
        <dbReference type="ChEBI" id="CHEBI:456215"/>
    </ligand>
</feature>
<dbReference type="AlphaFoldDB" id="A0A858U7V1"/>
<keyword evidence="6" id="KW-0862">Zinc</keyword>
<feature type="binding site" evidence="6">
    <location>
        <begin position="65"/>
        <end position="67"/>
    </location>
    <ligand>
        <name>AMP</name>
        <dbReference type="ChEBI" id="CHEBI:456215"/>
    </ligand>
</feature>
<evidence type="ECO:0000256" key="3">
    <source>
        <dbReference type="ARBA" id="ARBA00022741"/>
    </source>
</evidence>
<dbReference type="InterPro" id="IPR000850">
    <property type="entry name" value="Adenylat/UMP-CMP_kin"/>
</dbReference>
<dbReference type="PRINTS" id="PR00094">
    <property type="entry name" value="ADENYLTKNASE"/>
</dbReference>
<feature type="binding site" evidence="6">
    <location>
        <position position="205"/>
    </location>
    <ligand>
        <name>ATP</name>
        <dbReference type="ChEBI" id="CHEBI:30616"/>
    </ligand>
</feature>
<dbReference type="NCBIfam" id="TIGR01351">
    <property type="entry name" value="adk"/>
    <property type="match status" value="1"/>
</dbReference>
<feature type="binding site" evidence="6">
    <location>
        <position position="139"/>
    </location>
    <ligand>
        <name>Zn(2+)</name>
        <dbReference type="ChEBI" id="CHEBI:29105"/>
        <note>structural</note>
    </ligand>
</feature>
<keyword evidence="11" id="KW-1185">Reference proteome</keyword>
<keyword evidence="2 6" id="KW-0545">Nucleotide biosynthesis</keyword>
<organism evidence="10 11">
    <name type="scientific">Mycoplasma phocoenae</name>
    <dbReference type="NCBI Taxonomy" id="754517"/>
    <lineage>
        <taxon>Bacteria</taxon>
        <taxon>Bacillati</taxon>
        <taxon>Mycoplasmatota</taxon>
        <taxon>Mollicutes</taxon>
        <taxon>Mycoplasmataceae</taxon>
        <taxon>Mycoplasma</taxon>
    </lineage>
</organism>
<feature type="binding site" evidence="6">
    <location>
        <position position="44"/>
    </location>
    <ligand>
        <name>AMP</name>
        <dbReference type="ChEBI" id="CHEBI:456215"/>
    </ligand>
</feature>
<dbReference type="InterPro" id="IPR027417">
    <property type="entry name" value="P-loop_NTPase"/>
</dbReference>
<dbReference type="EC" id="2.7.4.3" evidence="6 8"/>
<evidence type="ECO:0000313" key="11">
    <source>
        <dbReference type="Proteomes" id="UP000501060"/>
    </source>
</evidence>
<dbReference type="GO" id="GO:0004017">
    <property type="term" value="F:AMP kinase activity"/>
    <property type="evidence" value="ECO:0007669"/>
    <property type="project" value="UniProtKB-UniRule"/>
</dbReference>